<evidence type="ECO:0000256" key="5">
    <source>
        <dbReference type="ARBA" id="ARBA00023136"/>
    </source>
</evidence>
<dbReference type="InterPro" id="IPR000175">
    <property type="entry name" value="Na/ntran_symport"/>
</dbReference>
<organism evidence="7 8">
    <name type="scientific">Enterocloster citroniae</name>
    <dbReference type="NCBI Taxonomy" id="358743"/>
    <lineage>
        <taxon>Bacteria</taxon>
        <taxon>Bacillati</taxon>
        <taxon>Bacillota</taxon>
        <taxon>Clostridia</taxon>
        <taxon>Lachnospirales</taxon>
        <taxon>Lachnospiraceae</taxon>
        <taxon>Enterocloster</taxon>
    </lineage>
</organism>
<feature type="transmembrane region" description="Helical" evidence="6">
    <location>
        <begin position="72"/>
        <end position="90"/>
    </location>
</feature>
<keyword evidence="8" id="KW-1185">Reference proteome</keyword>
<feature type="transmembrane region" description="Helical" evidence="6">
    <location>
        <begin position="32"/>
        <end position="52"/>
    </location>
</feature>
<feature type="transmembrane region" description="Helical" evidence="6">
    <location>
        <begin position="140"/>
        <end position="163"/>
    </location>
</feature>
<evidence type="ECO:0000256" key="1">
    <source>
        <dbReference type="ARBA" id="ARBA00004141"/>
    </source>
</evidence>
<dbReference type="PANTHER" id="PTHR42948">
    <property type="entry name" value="TRANSPORTER"/>
    <property type="match status" value="1"/>
</dbReference>
<evidence type="ECO:0000256" key="6">
    <source>
        <dbReference type="SAM" id="Phobius"/>
    </source>
</evidence>
<dbReference type="PANTHER" id="PTHR42948:SF1">
    <property type="entry name" value="TRANSPORTER"/>
    <property type="match status" value="1"/>
</dbReference>
<sequence>MKCLLGLANQGGPGLIFIFLPNLFQAMPGSNILIIVFFVAVLFAGISSMINLFEAPIAAMEQQLGLSRRISVSLIVALAFLIVICIRGIVADRMDFVSIYICPLGAGLAGIMFFWVYGWDFVQSEVRKGRRREPGKWFCFMARYVFCGLTLLVFILGIVFGGIG</sequence>
<evidence type="ECO:0000256" key="4">
    <source>
        <dbReference type="ARBA" id="ARBA00022989"/>
    </source>
</evidence>
<evidence type="ECO:0000256" key="2">
    <source>
        <dbReference type="ARBA" id="ARBA00022448"/>
    </source>
</evidence>
<dbReference type="EMBL" id="JBEPLZ010000030">
    <property type="protein sequence ID" value="MET3573448.1"/>
    <property type="molecule type" value="Genomic_DNA"/>
</dbReference>
<evidence type="ECO:0000313" key="8">
    <source>
        <dbReference type="Proteomes" id="UP001549200"/>
    </source>
</evidence>
<keyword evidence="2" id="KW-0813">Transport</keyword>
<feature type="transmembrane region" description="Helical" evidence="6">
    <location>
        <begin position="96"/>
        <end position="119"/>
    </location>
</feature>
<dbReference type="Proteomes" id="UP001549200">
    <property type="component" value="Unassembled WGS sequence"/>
</dbReference>
<name>A0ABV2G590_9FIRM</name>
<evidence type="ECO:0000313" key="7">
    <source>
        <dbReference type="EMBL" id="MET3573448.1"/>
    </source>
</evidence>
<reference evidence="7 8" key="1">
    <citation type="submission" date="2024-06" db="EMBL/GenBank/DDBJ databases">
        <title>Genomic Encyclopedia of Type Strains, Phase IV (KMG-IV): sequencing the most valuable type-strain genomes for metagenomic binning, comparative biology and taxonomic classification.</title>
        <authorList>
            <person name="Goeker M."/>
        </authorList>
    </citation>
    <scope>NUCLEOTIDE SEQUENCE [LARGE SCALE GENOMIC DNA]</scope>
    <source>
        <strain evidence="7 8">DSM 19261</strain>
    </source>
</reference>
<keyword evidence="3 6" id="KW-0812">Transmembrane</keyword>
<keyword evidence="4 6" id="KW-1133">Transmembrane helix</keyword>
<comment type="subcellular location">
    <subcellularLocation>
        <location evidence="1">Membrane</location>
        <topology evidence="1">Multi-pass membrane protein</topology>
    </subcellularLocation>
</comment>
<dbReference type="InterPro" id="IPR037272">
    <property type="entry name" value="SNS_sf"/>
</dbReference>
<evidence type="ECO:0000256" key="3">
    <source>
        <dbReference type="ARBA" id="ARBA00022692"/>
    </source>
</evidence>
<comment type="caution">
    <text evidence="7">The sequence shown here is derived from an EMBL/GenBank/DDBJ whole genome shotgun (WGS) entry which is preliminary data.</text>
</comment>
<dbReference type="PROSITE" id="PS50267">
    <property type="entry name" value="NA_NEUROTRAN_SYMP_3"/>
    <property type="match status" value="1"/>
</dbReference>
<dbReference type="Pfam" id="PF00209">
    <property type="entry name" value="SNF"/>
    <property type="match status" value="1"/>
</dbReference>
<proteinExistence type="predicted"/>
<dbReference type="SUPFAM" id="SSF161070">
    <property type="entry name" value="SNF-like"/>
    <property type="match status" value="1"/>
</dbReference>
<gene>
    <name evidence="7" type="ORF">ABID13_005110</name>
</gene>
<accession>A0ABV2G590</accession>
<keyword evidence="5 6" id="KW-0472">Membrane</keyword>
<protein>
    <submittedName>
        <fullName evidence="7">NSS family neurotransmitter:Na+ symporter</fullName>
    </submittedName>
</protein>